<dbReference type="AlphaFoldDB" id="C8W283"/>
<organism evidence="1 2">
    <name type="scientific">Desulfofarcimen acetoxidans (strain ATCC 49208 / DSM 771 / KCTC 5769 / VKM B-1644 / 5575)</name>
    <name type="common">Desulfotomaculum acetoxidans</name>
    <dbReference type="NCBI Taxonomy" id="485916"/>
    <lineage>
        <taxon>Bacteria</taxon>
        <taxon>Bacillati</taxon>
        <taxon>Bacillota</taxon>
        <taxon>Clostridia</taxon>
        <taxon>Eubacteriales</taxon>
        <taxon>Peptococcaceae</taxon>
        <taxon>Desulfofarcimen</taxon>
    </lineage>
</organism>
<dbReference type="STRING" id="485916.Dtox_0842"/>
<sequence length="65" mass="7867">MSEVIDYCDVMTRYQKELDDFLNEIDKLAKFNGTNIEEELEYLDPTELQYFGRLKKKLAKLQQWD</sequence>
<evidence type="ECO:0000313" key="2">
    <source>
        <dbReference type="Proteomes" id="UP000002217"/>
    </source>
</evidence>
<gene>
    <name evidence="1" type="ordered locus">Dtox_0842</name>
</gene>
<dbReference type="EMBL" id="CP001720">
    <property type="protein sequence ID" value="ACV61747.1"/>
    <property type="molecule type" value="Genomic_DNA"/>
</dbReference>
<dbReference type="HOGENOM" id="CLU_186689_0_0_9"/>
<keyword evidence="2" id="KW-1185">Reference proteome</keyword>
<evidence type="ECO:0000313" key="1">
    <source>
        <dbReference type="EMBL" id="ACV61747.1"/>
    </source>
</evidence>
<name>C8W283_DESAS</name>
<accession>C8W283</accession>
<reference evidence="1 2" key="1">
    <citation type="journal article" date="2009" name="Stand. Genomic Sci.">
        <title>Complete genome sequence of Desulfotomaculum acetoxidans type strain (5575).</title>
        <authorList>
            <person name="Spring S."/>
            <person name="Lapidus A."/>
            <person name="Schroder M."/>
            <person name="Gleim D."/>
            <person name="Sims D."/>
            <person name="Meincke L."/>
            <person name="Glavina Del Rio T."/>
            <person name="Tice H."/>
            <person name="Copeland A."/>
            <person name="Cheng J.F."/>
            <person name="Lucas S."/>
            <person name="Chen F."/>
            <person name="Nolan M."/>
            <person name="Bruce D."/>
            <person name="Goodwin L."/>
            <person name="Pitluck S."/>
            <person name="Ivanova N."/>
            <person name="Mavromatis K."/>
            <person name="Mikhailova N."/>
            <person name="Pati A."/>
            <person name="Chen A."/>
            <person name="Palaniappan K."/>
            <person name="Land M."/>
            <person name="Hauser L."/>
            <person name="Chang Y.J."/>
            <person name="Jeffries C.D."/>
            <person name="Chain P."/>
            <person name="Saunders E."/>
            <person name="Brettin T."/>
            <person name="Detter J.C."/>
            <person name="Goker M."/>
            <person name="Bristow J."/>
            <person name="Eisen J.A."/>
            <person name="Markowitz V."/>
            <person name="Hugenholtz P."/>
            <person name="Kyrpides N.C."/>
            <person name="Klenk H.P."/>
            <person name="Han C."/>
        </authorList>
    </citation>
    <scope>NUCLEOTIDE SEQUENCE [LARGE SCALE GENOMIC DNA]</scope>
    <source>
        <strain evidence="2">ATCC 49208 / DSM 771 / VKM B-1644</strain>
    </source>
</reference>
<dbReference type="KEGG" id="dae:Dtox_0842"/>
<dbReference type="RefSeq" id="WP_015756464.1">
    <property type="nucleotide sequence ID" value="NC_013216.1"/>
</dbReference>
<protein>
    <submittedName>
        <fullName evidence="1">Uncharacterized protein</fullName>
    </submittedName>
</protein>
<proteinExistence type="predicted"/>
<dbReference type="Proteomes" id="UP000002217">
    <property type="component" value="Chromosome"/>
</dbReference>